<feature type="region of interest" description="Disordered" evidence="2">
    <location>
        <begin position="2508"/>
        <end position="2528"/>
    </location>
</feature>
<dbReference type="InterPro" id="IPR027417">
    <property type="entry name" value="P-loop_NTPase"/>
</dbReference>
<dbReference type="Proteomes" id="UP001189429">
    <property type="component" value="Unassembled WGS sequence"/>
</dbReference>
<dbReference type="Gene3D" id="3.40.50.300">
    <property type="entry name" value="P-loop containing nucleotide triphosphate hydrolases"/>
    <property type="match status" value="1"/>
</dbReference>
<evidence type="ECO:0000259" key="3">
    <source>
        <dbReference type="Pfam" id="PF05970"/>
    </source>
</evidence>
<evidence type="ECO:0000256" key="1">
    <source>
        <dbReference type="RuleBase" id="RU363044"/>
    </source>
</evidence>
<dbReference type="Pfam" id="PF20209">
    <property type="entry name" value="DUF6570"/>
    <property type="match status" value="1"/>
</dbReference>
<comment type="cofactor">
    <cofactor evidence="1">
        <name>Mg(2+)</name>
        <dbReference type="ChEBI" id="CHEBI:18420"/>
    </cofactor>
</comment>
<evidence type="ECO:0000313" key="7">
    <source>
        <dbReference type="Proteomes" id="UP001189429"/>
    </source>
</evidence>
<gene>
    <name evidence="6" type="ORF">PCOR1329_LOCUS64306</name>
</gene>
<evidence type="ECO:0000259" key="5">
    <source>
        <dbReference type="Pfam" id="PF20209"/>
    </source>
</evidence>
<sequence length="2790" mass="308012">MDCPRSVRSCTLCSTHFQDSQALCDACWTASGTLCIICGKTPARTDRIYMHCCKMCFAGQSPAMLAKLVQVESESYVESLPPAQSWTGKEPAFQLFLHKTHSQEALPAYSATPDYVHPDHCRLCLAHVRPEDLPAHLMEMHRDVLDAECEVLDSYRNVVLQRSLTEWPTPISPQIVRARLAAFKAELTDANFAMAPCAVCARDKRRCKLQTTYLPDPSDDACPDWLQWPADVWTAHKDAWHTQLDNVFNVDRYMELIFCKSERLREAELNVAALLKGEESSLGFTTPEAARSWQERVQRWAAAVRTDLAADSTAAPGHPDRLWLLYRPGISRSSADCQGAASGITANMCKHCASALRELTGPREDRRPRVRVPPAALANGMWRGADPREFVDLTYAECKVINLAKVYVSIKRVFLSKASYAPTATSEAPTYHQKNVVAYPQSPETALTAIGMLPAALAQTMVIQFVGGTFDDLHRHPDLQVSVLRLRAAFRWLSLNNWMFMFATRHHEIWRSGTLHAALEALLSAYASSIGSSSGVPREVLSAATAASAAKASVASEGPADCTDSGAREPDPTGTAEDGNAAVVNGGMDDVPALRLWTRVVDNFDIASRLQDEIHKLSEDHDSSARAQKKMRHNEALAKAVEAMQRMSHDSVRKELDKWAAQEKDDAAAVQIAHGDQFLSSRAENFWAACFVRLFPRGDCQETCSQRPARLPAATWAKTLLTRADTVCWRRDVEFVATLFNTFLRRDQMASVEAHVKSTASDGITGMTSAQTTALAQLTAEGLVSSAAAAGDAANLRDLLRQQGLDPVVRNAAHRMHLVLRRVRGSAEEREGFIWRFRALRIWSGCASLFFTLNPHDIRSPLTVLLAQDDATLSRKFSLDMTDDEATQWMADFNREDPRRLHRAVAKGPLIATRVFHWTVRLVMRALFNCADAPDQLNCDGIAAKNLPGIVGHVRAYLGVVEEQMRKALHIHMLIQLGDHLQNTFRLAWHYVASITFRSTEAFAHYAKDPLGQAALQQLPLLPLTKSQREKIGSVRTAASNAAQWQGRGPAACAGDVAEFPFFPTSFSSDRNVDSGKWAVKAVQEIFSRTRKTGNHVCRPAVCYKGRLGKKGFCRMHYWHWACQTDAKTGKDIAKRQHGLELRARWDGTGELPILRYPPHVGLPALETTHPFHFRLNPAIMLGPQCNHDLAVLLRFCELPANDADLPNESRVAQVKAAMAEAMGDHEYYASAYSAKSQPHADGLKMTLAASLERKERAAQLAAATDMVDDQEKARKLLHTLVAATNNRMHKGFPEMISYLLGKPIAHSSHTFVPVFFGKLLAIIRATMSQTARGEPVQTDHSQPRPYTTKLTPAKLHIGELDYVHRPQELEQFPFYFFFASCDAKLPVGKNPPPESLRWVRDGSRRQYTAAPVTSATYDGVPLRGASTDAEPNGEVLYRYAYYISLRLTKPWKVPILYGKLPGRPASDDHLDEWFLYALNVMVLFRPFRALSDFVTRITSTPWPHGEKACQAAVVHDFRAWEMSTREVARKCTAETPPLTPEWWAHRILESIRNYDFASSRRQAISEAVPSSVQMPFLPPWNAARDEAAQAAANDPDTLLESDDDGDDDVNPPDIPLDDDNTGNDAPARRHRAPDPASLLCGIFPAGVEMDDVIAPAAWQRSTAAEAKYIVEFMRENSARLRAPDVASRAPVFEDAVRLRPAASLAAADRQADFFKMIDAWKAETSTKPQKSTQETQDALQHRLQTVMADGRSSAFPLVPPRTRTAVLDACFHLLRAGVLNVVDMPEINVKQARALLWNAAWLQDVMNRAWGFDEPSGPTVTGRPSLADGFQLALMGPGGTGKTAVLRVVEAIICYFNGPDTVQKCAPSNSAARLLRGDTLHALCKLPFGNVTVSSKKGRLTRTVLESHRSRWEGALACFIDEVSMVAAAQLFQAEVRLKAAKNSTQAWGGLGMTLSGDFMQLPPVDPTGDNRSLATDLDEVDVLNEKGEYDQEQNADKKRSKHVETVQGLQLWRRVRKVVTLEVNVRAPGTLSQLLAEMRAGNISDAMWSLYTSRILSSDDARPRDPASPFSTNPWTYIVHRHKIRVYRSMQNAKQQALRTGRRLYVVQARDEPVDPADAQKMTEQVHRDLLQKVSPKDTQDLPSLLPLYIGMRLTMCSKDCVRLGLMKGCVCTLRHIVFADGEPFQSDPMDENVVHVQFMPVSLWLQADGGDWELPAADLAADLPTCTDRRGLFQMRPTCGHLRAAWEEEHFSVRRTTYRLLPADTIIVYGAQGGTYVAVVADMKKPPSMDADTHWLACYVMLSRAVSVESLFILRPATRRELSRKPPKFLLDEITRLAEMETSSLGDLIRTLRDMTGDALPDDLMDHVLASDGASRQASRVASFRANRPARHQQRATASPPPSRPEEGRSVLRRTRGKTPPPTLLPQDGDTWSAGGGAAEQAMTLSALPPLKKPRLTESTAAQVPPPPRAQDSVPGKAIDARAGHQAQSGHPAPMADALFGAAPPTTRTRAPSATATSIVPSTASARPCGECGAPECCVDYERCPFFLLSPASNSRSLLQWAHGAAHAVSDALCTRVATIGSSIGSTMSVHSVEFGGRGDCLFYSIAGVLARMVVAGGPPARHILKTVSSQVFLQGKDAVMRALRHLSARIYLRWTPEQVLDFMVSACMQHRTGMHEDLWVPLDVLRQSSLDCFAHVESVLAFEERSDGSAVARVAVTAARLGGGDRDESLITIPDGTARLQHLRESIAACMAQPGNIHWGTQTDVNSLSEALDIGVFVFRNNLPAQ</sequence>
<feature type="domain" description="Helitron helicase-like" evidence="4">
    <location>
        <begin position="774"/>
        <end position="975"/>
    </location>
</feature>
<dbReference type="Pfam" id="PF14214">
    <property type="entry name" value="Helitron_like_N"/>
    <property type="match status" value="1"/>
</dbReference>
<dbReference type="PANTHER" id="PTHR47642">
    <property type="entry name" value="ATP-DEPENDENT DNA HELICASE"/>
    <property type="match status" value="1"/>
</dbReference>
<comment type="catalytic activity">
    <reaction evidence="1">
        <text>ATP + H2O = ADP + phosphate + H(+)</text>
        <dbReference type="Rhea" id="RHEA:13065"/>
        <dbReference type="ChEBI" id="CHEBI:15377"/>
        <dbReference type="ChEBI" id="CHEBI:15378"/>
        <dbReference type="ChEBI" id="CHEBI:30616"/>
        <dbReference type="ChEBI" id="CHEBI:43474"/>
        <dbReference type="ChEBI" id="CHEBI:456216"/>
        <dbReference type="EC" id="5.6.2.3"/>
    </reaction>
</comment>
<dbReference type="EC" id="5.6.2.3" evidence="1"/>
<comment type="similarity">
    <text evidence="1">Belongs to the helicase family.</text>
</comment>
<dbReference type="InterPro" id="IPR025476">
    <property type="entry name" value="Helitron_helicase-like"/>
</dbReference>
<dbReference type="SUPFAM" id="SSF52540">
    <property type="entry name" value="P-loop containing nucleoside triphosphate hydrolases"/>
    <property type="match status" value="2"/>
</dbReference>
<feature type="compositionally biased region" description="Acidic residues" evidence="2">
    <location>
        <begin position="1598"/>
        <end position="1622"/>
    </location>
</feature>
<organism evidence="6 7">
    <name type="scientific">Prorocentrum cordatum</name>
    <dbReference type="NCBI Taxonomy" id="2364126"/>
    <lineage>
        <taxon>Eukaryota</taxon>
        <taxon>Sar</taxon>
        <taxon>Alveolata</taxon>
        <taxon>Dinophyceae</taxon>
        <taxon>Prorocentrales</taxon>
        <taxon>Prorocentraceae</taxon>
        <taxon>Prorocentrum</taxon>
    </lineage>
</organism>
<feature type="non-terminal residue" evidence="6">
    <location>
        <position position="2790"/>
    </location>
</feature>
<keyword evidence="1" id="KW-0547">Nucleotide-binding</keyword>
<keyword evidence="1" id="KW-0234">DNA repair</keyword>
<keyword evidence="7" id="KW-1185">Reference proteome</keyword>
<keyword evidence="1" id="KW-0233">DNA recombination</keyword>
<dbReference type="EMBL" id="CAUYUJ010018190">
    <property type="protein sequence ID" value="CAK0881472.1"/>
    <property type="molecule type" value="Genomic_DNA"/>
</dbReference>
<feature type="region of interest" description="Disordered" evidence="2">
    <location>
        <begin position="2382"/>
        <end position="2441"/>
    </location>
</feature>
<dbReference type="Pfam" id="PF05970">
    <property type="entry name" value="PIF1"/>
    <property type="match status" value="1"/>
</dbReference>
<evidence type="ECO:0000313" key="6">
    <source>
        <dbReference type="EMBL" id="CAK0881472.1"/>
    </source>
</evidence>
<feature type="domain" description="DUF6570" evidence="5">
    <location>
        <begin position="371"/>
        <end position="498"/>
    </location>
</feature>
<accession>A0ABN9W5S1</accession>
<keyword evidence="1" id="KW-0378">Hydrolase</keyword>
<keyword evidence="1" id="KW-0227">DNA damage</keyword>
<comment type="caution">
    <text evidence="6">The sequence shown here is derived from an EMBL/GenBank/DDBJ whole genome shotgun (WGS) entry which is preliminary data.</text>
</comment>
<feature type="region of interest" description="Disordered" evidence="2">
    <location>
        <begin position="552"/>
        <end position="584"/>
    </location>
</feature>
<evidence type="ECO:0000259" key="4">
    <source>
        <dbReference type="Pfam" id="PF14214"/>
    </source>
</evidence>
<protein>
    <recommendedName>
        <fullName evidence="1">ATP-dependent DNA helicase</fullName>
        <ecNumber evidence="1">5.6.2.3</ecNumber>
    </recommendedName>
</protein>
<dbReference type="InterPro" id="IPR051055">
    <property type="entry name" value="PIF1_helicase"/>
</dbReference>
<reference evidence="6" key="1">
    <citation type="submission" date="2023-10" db="EMBL/GenBank/DDBJ databases">
        <authorList>
            <person name="Chen Y."/>
            <person name="Shah S."/>
            <person name="Dougan E. K."/>
            <person name="Thang M."/>
            <person name="Chan C."/>
        </authorList>
    </citation>
    <scope>NUCLEOTIDE SEQUENCE [LARGE SCALE GENOMIC DNA]</scope>
</reference>
<dbReference type="InterPro" id="IPR046700">
    <property type="entry name" value="DUF6570"/>
</dbReference>
<evidence type="ECO:0000256" key="2">
    <source>
        <dbReference type="SAM" id="MobiDB-lite"/>
    </source>
</evidence>
<keyword evidence="1" id="KW-0067">ATP-binding</keyword>
<feature type="compositionally biased region" description="Low complexity" evidence="2">
    <location>
        <begin position="2508"/>
        <end position="2521"/>
    </location>
</feature>
<feature type="region of interest" description="Disordered" evidence="2">
    <location>
        <begin position="2459"/>
        <end position="2478"/>
    </location>
</feature>
<dbReference type="InterPro" id="IPR010285">
    <property type="entry name" value="DNA_helicase_pif1-like_DEAD"/>
</dbReference>
<feature type="domain" description="DNA helicase Pif1-like DEAD-box helicase" evidence="3">
    <location>
        <begin position="1832"/>
        <end position="1973"/>
    </location>
</feature>
<proteinExistence type="inferred from homology"/>
<feature type="region of interest" description="Disordered" evidence="2">
    <location>
        <begin position="1586"/>
        <end position="1634"/>
    </location>
</feature>
<name>A0ABN9W5S1_9DINO</name>
<keyword evidence="1" id="KW-0347">Helicase</keyword>